<comment type="subunit">
    <text evidence="7">Component of a fungal signal recognition particle (SRP) complex that consists of a 7SL RNA molecule (scR1) and at least six protein subunits: SRP72, SRP68, SRP54, SEC65, SRP21 and SRP14.</text>
</comment>
<gene>
    <name evidence="8" type="ORF">GGI25_003473</name>
</gene>
<name>A0A9W8G8H8_9FUNG</name>
<dbReference type="InterPro" id="IPR009018">
    <property type="entry name" value="Signal_recog_particle_SRP9/14"/>
</dbReference>
<evidence type="ECO:0000256" key="3">
    <source>
        <dbReference type="ARBA" id="ARBA00022490"/>
    </source>
</evidence>
<dbReference type="Pfam" id="PF02290">
    <property type="entry name" value="SRP14"/>
    <property type="match status" value="1"/>
</dbReference>
<comment type="subcellular location">
    <subcellularLocation>
        <location evidence="1 7">Cytoplasm</location>
    </subcellularLocation>
</comment>
<dbReference type="Proteomes" id="UP001151518">
    <property type="component" value="Unassembled WGS sequence"/>
</dbReference>
<comment type="caution">
    <text evidence="8">The sequence shown here is derived from an EMBL/GenBank/DDBJ whole genome shotgun (WGS) entry which is preliminary data.</text>
</comment>
<keyword evidence="4 7" id="KW-0694">RNA-binding</keyword>
<evidence type="ECO:0000256" key="4">
    <source>
        <dbReference type="ARBA" id="ARBA00022884"/>
    </source>
</evidence>
<dbReference type="PANTHER" id="PTHR12013">
    <property type="entry name" value="SIGNAL RECOGNITION PARTICLE 14 KD PROTEIN"/>
    <property type="match status" value="1"/>
</dbReference>
<evidence type="ECO:0000313" key="9">
    <source>
        <dbReference type="Proteomes" id="UP001151518"/>
    </source>
</evidence>
<proteinExistence type="inferred from homology"/>
<dbReference type="SUPFAM" id="SSF54762">
    <property type="entry name" value="Signal recognition particle alu RNA binding heterodimer, SRP9/14"/>
    <property type="match status" value="1"/>
</dbReference>
<sequence>MLTNNEEFLKALPELFSETKESGGVTVTIKRYDYQGQKQQRQKRRIAHSKDEEAMRLLVDSLSLDDHEYATLVRAATQKKKLSTLVAPADLDEFLARYHGLLLICVDSIKKNERLRKKKAAIKRQAAQKAKAAKAKTKKQEMLAKGST</sequence>
<comment type="similarity">
    <text evidence="2 7">Belongs to the SRP14 family.</text>
</comment>
<evidence type="ECO:0000256" key="2">
    <source>
        <dbReference type="ARBA" id="ARBA00010349"/>
    </source>
</evidence>
<evidence type="ECO:0000256" key="5">
    <source>
        <dbReference type="ARBA" id="ARBA00023135"/>
    </source>
</evidence>
<dbReference type="OrthoDB" id="19209at2759"/>
<dbReference type="EMBL" id="JANBTW010000038">
    <property type="protein sequence ID" value="KAJ2676721.1"/>
    <property type="molecule type" value="Genomic_DNA"/>
</dbReference>
<keyword evidence="3 7" id="KW-0963">Cytoplasm</keyword>
<evidence type="ECO:0000313" key="8">
    <source>
        <dbReference type="EMBL" id="KAJ2676721.1"/>
    </source>
</evidence>
<dbReference type="GO" id="GO:0030942">
    <property type="term" value="F:endoplasmic reticulum signal peptide binding"/>
    <property type="evidence" value="ECO:0007669"/>
    <property type="project" value="UniProtKB-UniRule"/>
</dbReference>
<reference evidence="8" key="1">
    <citation type="submission" date="2022-07" db="EMBL/GenBank/DDBJ databases">
        <title>Phylogenomic reconstructions and comparative analyses of Kickxellomycotina fungi.</title>
        <authorList>
            <person name="Reynolds N.K."/>
            <person name="Stajich J.E."/>
            <person name="Barry K."/>
            <person name="Grigoriev I.V."/>
            <person name="Crous P."/>
            <person name="Smith M.E."/>
        </authorList>
    </citation>
    <scope>NUCLEOTIDE SEQUENCE</scope>
    <source>
        <strain evidence="8">NRRL 3115</strain>
    </source>
</reference>
<keyword evidence="5 7" id="KW-0733">Signal recognition particle</keyword>
<dbReference type="Gene3D" id="3.30.720.10">
    <property type="entry name" value="Signal recognition particle alu RNA binding heterodimer, srp9/1"/>
    <property type="match status" value="1"/>
</dbReference>
<protein>
    <recommendedName>
        <fullName evidence="7">Signal recognition particle subunit SRP14</fullName>
    </recommendedName>
    <alternativeName>
        <fullName evidence="7">Signal recognition particle 14 kDa protein</fullName>
    </alternativeName>
</protein>
<accession>A0A9W8G8H8</accession>
<evidence type="ECO:0000256" key="1">
    <source>
        <dbReference type="ARBA" id="ARBA00004496"/>
    </source>
</evidence>
<evidence type="ECO:0000256" key="6">
    <source>
        <dbReference type="ARBA" id="ARBA00023274"/>
    </source>
</evidence>
<organism evidence="8 9">
    <name type="scientific">Coemansia spiralis</name>
    <dbReference type="NCBI Taxonomy" id="417178"/>
    <lineage>
        <taxon>Eukaryota</taxon>
        <taxon>Fungi</taxon>
        <taxon>Fungi incertae sedis</taxon>
        <taxon>Zoopagomycota</taxon>
        <taxon>Kickxellomycotina</taxon>
        <taxon>Kickxellomycetes</taxon>
        <taxon>Kickxellales</taxon>
        <taxon>Kickxellaceae</taxon>
        <taxon>Coemansia</taxon>
    </lineage>
</organism>
<comment type="function">
    <text evidence="7">Component of the signal recognition particle (SRP) complex, a ribonucleoprotein complex that mediates the cotranslational targeting of secretory and membrane proteins to the endoplasmic reticulum (ER).</text>
</comment>
<dbReference type="GO" id="GO:0006614">
    <property type="term" value="P:SRP-dependent cotranslational protein targeting to membrane"/>
    <property type="evidence" value="ECO:0007669"/>
    <property type="project" value="UniProtKB-UniRule"/>
</dbReference>
<dbReference type="AlphaFoldDB" id="A0A9W8G8H8"/>
<dbReference type="GO" id="GO:0005786">
    <property type="term" value="C:signal recognition particle, endoplasmic reticulum targeting"/>
    <property type="evidence" value="ECO:0007669"/>
    <property type="project" value="UniProtKB-UniRule"/>
</dbReference>
<dbReference type="GO" id="GO:0008312">
    <property type="term" value="F:7S RNA binding"/>
    <property type="evidence" value="ECO:0007669"/>
    <property type="project" value="UniProtKB-UniRule"/>
</dbReference>
<keyword evidence="6 7" id="KW-0687">Ribonucleoprotein</keyword>
<dbReference type="InterPro" id="IPR003210">
    <property type="entry name" value="Signal_recog_particle_SRP14"/>
</dbReference>
<evidence type="ECO:0000256" key="7">
    <source>
        <dbReference type="RuleBase" id="RU368100"/>
    </source>
</evidence>